<evidence type="ECO:0000259" key="1">
    <source>
        <dbReference type="PROSITE" id="PS50011"/>
    </source>
</evidence>
<evidence type="ECO:0000313" key="2">
    <source>
        <dbReference type="EMBL" id="KAF0690613.1"/>
    </source>
</evidence>
<dbReference type="Gene3D" id="1.10.510.10">
    <property type="entry name" value="Transferase(Phosphotransferase) domain 1"/>
    <property type="match status" value="1"/>
</dbReference>
<keyword evidence="4" id="KW-1185">Reference proteome</keyword>
<dbReference type="PANTHER" id="PTHR44329">
    <property type="entry name" value="SERINE/THREONINE-PROTEIN KINASE TNNI3K-RELATED"/>
    <property type="match status" value="1"/>
</dbReference>
<reference evidence="2" key="2">
    <citation type="submission" date="2019-06" db="EMBL/GenBank/DDBJ databases">
        <title>Genomics analysis of Aphanomyces spp. identifies a new class of oomycete effector associated with host adaptation.</title>
        <authorList>
            <person name="Gaulin E."/>
        </authorList>
    </citation>
    <scope>NUCLEOTIDE SEQUENCE</scope>
    <source>
        <strain evidence="2">CBS 578.67</strain>
    </source>
</reference>
<dbReference type="InterPro" id="IPR011009">
    <property type="entry name" value="Kinase-like_dom_sf"/>
</dbReference>
<dbReference type="OrthoDB" id="652551at2759"/>
<organism evidence="3 4">
    <name type="scientific">Aphanomyces stellatus</name>
    <dbReference type="NCBI Taxonomy" id="120398"/>
    <lineage>
        <taxon>Eukaryota</taxon>
        <taxon>Sar</taxon>
        <taxon>Stramenopiles</taxon>
        <taxon>Oomycota</taxon>
        <taxon>Saprolegniomycetes</taxon>
        <taxon>Saprolegniales</taxon>
        <taxon>Verrucalvaceae</taxon>
        <taxon>Aphanomyces</taxon>
    </lineage>
</organism>
<name>A0A485L978_9STRA</name>
<dbReference type="PANTHER" id="PTHR44329:SF214">
    <property type="entry name" value="PROTEIN KINASE DOMAIN-CONTAINING PROTEIN"/>
    <property type="match status" value="1"/>
</dbReference>
<dbReference type="AlphaFoldDB" id="A0A485L978"/>
<dbReference type="EMBL" id="CAADRA010006391">
    <property type="protein sequence ID" value="VFT94754.1"/>
    <property type="molecule type" value="Genomic_DNA"/>
</dbReference>
<dbReference type="InterPro" id="IPR000719">
    <property type="entry name" value="Prot_kinase_dom"/>
</dbReference>
<dbReference type="GO" id="GO:0005524">
    <property type="term" value="F:ATP binding"/>
    <property type="evidence" value="ECO:0007669"/>
    <property type="project" value="InterPro"/>
</dbReference>
<dbReference type="SUPFAM" id="SSF56112">
    <property type="entry name" value="Protein kinase-like (PK-like)"/>
    <property type="match status" value="1"/>
</dbReference>
<dbReference type="Proteomes" id="UP000332933">
    <property type="component" value="Unassembled WGS sequence"/>
</dbReference>
<evidence type="ECO:0000313" key="4">
    <source>
        <dbReference type="Proteomes" id="UP000332933"/>
    </source>
</evidence>
<dbReference type="EMBL" id="VJMH01006370">
    <property type="protein sequence ID" value="KAF0690613.1"/>
    <property type="molecule type" value="Genomic_DNA"/>
</dbReference>
<dbReference type="InterPro" id="IPR001245">
    <property type="entry name" value="Ser-Thr/Tyr_kinase_cat_dom"/>
</dbReference>
<reference evidence="3 4" key="1">
    <citation type="submission" date="2019-03" db="EMBL/GenBank/DDBJ databases">
        <authorList>
            <person name="Gaulin E."/>
            <person name="Dumas B."/>
        </authorList>
    </citation>
    <scope>NUCLEOTIDE SEQUENCE [LARGE SCALE GENOMIC DNA]</scope>
    <source>
        <strain evidence="3">CBS 568.67</strain>
    </source>
</reference>
<dbReference type="Pfam" id="PF07714">
    <property type="entry name" value="PK_Tyr_Ser-Thr"/>
    <property type="match status" value="1"/>
</dbReference>
<sequence length="501" mass="55158">MARVLPETPLTTFHFDPPRSPMPGIPCGACAFENTPILERCNQCGAAMPDDKTKVMLLYRQLMALHSTTSELLGDLPKRLEADQIKIARVKTTLREKEAALRDREAALLDAQLAWEASTHREAEKHRLAWESFTDAANATQRHGNDGWQARAAAFEQSLQAQFDVEMAKVRAAWAKEVGAARERIKTLEDQLEQAQPVSSASVPIKENKAIVPPPPVDLTNAVINMRRLARHRLPDDDVTPTDVCLHAGSSSSLWLYHRGFAKVAVKRLENVTSVEAIQSFVDAIDQLAALRCPHLVTFVGAMWSTPASFQAVVEYMDMGDLRSVLDTSPDASPWRTKLEWVRDAAVGLAYLHGCSIVHQAFQSRVILLATNKPAKLANVGRRRNTRPSDALTSGTWRWLAPERLTDSGPAVPALDVYALGVVLTEVDTCLVPYADMQTSVSGQVMTDIEVVKEVQSGQLRPSLSEACSLLVRQLALQCMAQNPSDRPHASEVASTLRQVL</sequence>
<accession>A0A485L978</accession>
<dbReference type="InterPro" id="IPR051681">
    <property type="entry name" value="Ser/Thr_Kinases-Pseudokinases"/>
</dbReference>
<protein>
    <submittedName>
        <fullName evidence="3">Aste57867_18015 protein</fullName>
    </submittedName>
</protein>
<dbReference type="PROSITE" id="PS50011">
    <property type="entry name" value="PROTEIN_KINASE_DOM"/>
    <property type="match status" value="1"/>
</dbReference>
<dbReference type="GO" id="GO:0004674">
    <property type="term" value="F:protein serine/threonine kinase activity"/>
    <property type="evidence" value="ECO:0007669"/>
    <property type="project" value="TreeGrafter"/>
</dbReference>
<proteinExistence type="predicted"/>
<evidence type="ECO:0000313" key="3">
    <source>
        <dbReference type="EMBL" id="VFT94754.1"/>
    </source>
</evidence>
<feature type="domain" description="Protein kinase" evidence="1">
    <location>
        <begin position="240"/>
        <end position="501"/>
    </location>
</feature>
<gene>
    <name evidence="3" type="primary">Aste57867_18015</name>
    <name evidence="2" type="ORF">As57867_017953</name>
    <name evidence="3" type="ORF">ASTE57867_18015</name>
</gene>